<dbReference type="Gene3D" id="1.10.510.10">
    <property type="entry name" value="Transferase(Phosphotransferase) domain 1"/>
    <property type="match status" value="1"/>
</dbReference>
<dbReference type="Proteomes" id="UP000010367">
    <property type="component" value="Chromosome"/>
</dbReference>
<dbReference type="AlphaFoldDB" id="K9TML2"/>
<evidence type="ECO:0000313" key="2">
    <source>
        <dbReference type="EMBL" id="AFY83371.1"/>
    </source>
</evidence>
<dbReference type="InterPro" id="IPR049886">
    <property type="entry name" value="CFI_box_CTERM_dom"/>
</dbReference>
<accession>K9TML2</accession>
<feature type="compositionally biased region" description="Low complexity" evidence="1">
    <location>
        <begin position="479"/>
        <end position="493"/>
    </location>
</feature>
<feature type="compositionally biased region" description="Pro residues" evidence="1">
    <location>
        <begin position="446"/>
        <end position="460"/>
    </location>
</feature>
<dbReference type="KEGG" id="oac:Oscil6304_3816"/>
<evidence type="ECO:0008006" key="4">
    <source>
        <dbReference type="Google" id="ProtNLM"/>
    </source>
</evidence>
<protein>
    <recommendedName>
        <fullName evidence="4">Protein kinase domain-containing protein</fullName>
    </recommendedName>
</protein>
<name>K9TML2_9CYAN</name>
<proteinExistence type="predicted"/>
<evidence type="ECO:0000313" key="3">
    <source>
        <dbReference type="Proteomes" id="UP000010367"/>
    </source>
</evidence>
<dbReference type="eggNOG" id="COG0652">
    <property type="taxonomic scope" value="Bacteria"/>
</dbReference>
<dbReference type="InParanoid" id="K9TML2"/>
<organism evidence="2 3">
    <name type="scientific">Oscillatoria acuminata PCC 6304</name>
    <dbReference type="NCBI Taxonomy" id="56110"/>
    <lineage>
        <taxon>Bacteria</taxon>
        <taxon>Bacillati</taxon>
        <taxon>Cyanobacteriota</taxon>
        <taxon>Cyanophyceae</taxon>
        <taxon>Oscillatoriophycideae</taxon>
        <taxon>Oscillatoriales</taxon>
        <taxon>Oscillatoriaceae</taxon>
        <taxon>Oscillatoria</taxon>
    </lineage>
</organism>
<dbReference type="SUPFAM" id="SSF56112">
    <property type="entry name" value="Protein kinase-like (PK-like)"/>
    <property type="match status" value="1"/>
</dbReference>
<evidence type="ECO:0000256" key="1">
    <source>
        <dbReference type="SAM" id="MobiDB-lite"/>
    </source>
</evidence>
<dbReference type="eggNOG" id="COG0515">
    <property type="taxonomic scope" value="Bacteria"/>
</dbReference>
<feature type="compositionally biased region" description="Low complexity" evidence="1">
    <location>
        <begin position="461"/>
        <end position="471"/>
    </location>
</feature>
<feature type="compositionally biased region" description="Polar residues" evidence="1">
    <location>
        <begin position="519"/>
        <end position="534"/>
    </location>
</feature>
<feature type="region of interest" description="Disordered" evidence="1">
    <location>
        <begin position="442"/>
        <end position="567"/>
    </location>
</feature>
<dbReference type="HOGENOM" id="CLU_034924_0_0_3"/>
<reference evidence="2 3" key="1">
    <citation type="submission" date="2012-06" db="EMBL/GenBank/DDBJ databases">
        <title>Finished chromosome of genome of Oscillatoria acuminata PCC 6304.</title>
        <authorList>
            <consortium name="US DOE Joint Genome Institute"/>
            <person name="Gugger M."/>
            <person name="Coursin T."/>
            <person name="Rippka R."/>
            <person name="Tandeau De Marsac N."/>
            <person name="Huntemann M."/>
            <person name="Wei C.-L."/>
            <person name="Han J."/>
            <person name="Detter J.C."/>
            <person name="Han C."/>
            <person name="Tapia R."/>
            <person name="Davenport K."/>
            <person name="Daligault H."/>
            <person name="Erkkila T."/>
            <person name="Gu W."/>
            <person name="Munk A.C.C."/>
            <person name="Teshima H."/>
            <person name="Xu Y."/>
            <person name="Chain P."/>
            <person name="Chen A."/>
            <person name="Krypides N."/>
            <person name="Mavromatis K."/>
            <person name="Markowitz V."/>
            <person name="Szeto E."/>
            <person name="Ivanova N."/>
            <person name="Mikhailova N."/>
            <person name="Ovchinnikova G."/>
            <person name="Pagani I."/>
            <person name="Pati A."/>
            <person name="Goodwin L."/>
            <person name="Peters L."/>
            <person name="Pitluck S."/>
            <person name="Woyke T."/>
            <person name="Kerfeld C."/>
        </authorList>
    </citation>
    <scope>NUCLEOTIDE SEQUENCE [LARGE SCALE GENOMIC DNA]</scope>
    <source>
        <strain evidence="2 3">PCC 6304</strain>
    </source>
</reference>
<feature type="compositionally biased region" description="Pro residues" evidence="1">
    <location>
        <begin position="494"/>
        <end position="510"/>
    </location>
</feature>
<sequence length="644" mass="72573">MSDYREVLQNPRVAFKNPELQTANVKQTPLGLPVLVSGGFALTTCVTTKTNGHNTKWAIRCFHKEVPDLQERYQYISNFLQKQTDKFFVNFHYEPEGIQVRGSWYPIVKMAWVEGDALNEYIEDNLNKPTSLSNLAEQVKLISKRLHELKMSHGDLQHGNMLVHSGNPILIDYDGMYVPGMPYKYSNEIGHINFQHPGRRGSFFNERVDRFSTIVLYVTLIILDSYPSLWNKYHTGENLLFSRIDYQDTNSSALFLDLEKIPKLAPLVNRFKQLCLCSIEDIPPLHEFLNNSIFLPPLQAAFRPSIEKDTLNSSNFIQRQFKVLASTNLQEIVKQEGERITIVGQVISAKYYAEGGMFFINFGNRWDSLGHYKPFTVVIFAQGIEKIYKVKKWDISALEGLKEKYVEITGLLGLYPKNGYLTPQIILEDPYHLKIITGAEARQLLAPPPPQASDPTPPRRTQPTSSTSNRIPPRPKPPTTISGSQTTSSSGSPSVPPRPLPPRPVPPPQPQVVQPISSTTRGSTPPSQTTYPVASSSRSSSQTSSNSSSQTSSNSSSHSSKSSTTSSNDCFIATATFGTPYAPEVNRYRRFRDEYLRKTFLGTEFIRAYYYVAPALAKVIRNNPKLKKIMVILLTKLSKLLPLK</sequence>
<dbReference type="STRING" id="56110.Oscil6304_3816"/>
<feature type="compositionally biased region" description="Low complexity" evidence="1">
    <location>
        <begin position="535"/>
        <end position="567"/>
    </location>
</feature>
<dbReference type="NCBIfam" id="NF041770">
    <property type="entry name" value="CFI_box_CTERM"/>
    <property type="match status" value="1"/>
</dbReference>
<dbReference type="EMBL" id="CP003607">
    <property type="protein sequence ID" value="AFY83371.1"/>
    <property type="molecule type" value="Genomic_DNA"/>
</dbReference>
<dbReference type="InterPro" id="IPR011009">
    <property type="entry name" value="Kinase-like_dom_sf"/>
</dbReference>
<gene>
    <name evidence="2" type="ORF">Oscil6304_3816</name>
</gene>
<keyword evidence="3" id="KW-1185">Reference proteome</keyword>